<evidence type="ECO:0000259" key="7">
    <source>
        <dbReference type="Pfam" id="PF23054"/>
    </source>
</evidence>
<feature type="compositionally biased region" description="Basic and acidic residues" evidence="2">
    <location>
        <begin position="402"/>
        <end position="423"/>
    </location>
</feature>
<feature type="domain" description="N4BP1 second type I KH-domain" evidence="5">
    <location>
        <begin position="86"/>
        <end position="209"/>
    </location>
</feature>
<dbReference type="InterPro" id="IPR056631">
    <property type="entry name" value="UBA_N4BP1"/>
</dbReference>
<keyword evidence="10" id="KW-1185">Reference proteome</keyword>
<dbReference type="CTD" id="23351"/>
<feature type="compositionally biased region" description="Polar residues" evidence="2">
    <location>
        <begin position="905"/>
        <end position="918"/>
    </location>
</feature>
<feature type="domain" description="N4BP1 C-terminal UBA" evidence="7">
    <location>
        <begin position="965"/>
        <end position="1011"/>
    </location>
</feature>
<reference evidence="9" key="2">
    <citation type="submission" date="2025-08" db="UniProtKB">
        <authorList>
            <consortium name="Ensembl"/>
        </authorList>
    </citation>
    <scope>IDENTIFICATION</scope>
    <source>
        <strain evidence="9">Guanapo</strain>
    </source>
</reference>
<dbReference type="RefSeq" id="XP_008433521.1">
    <property type="nucleotide sequence ID" value="XM_008435299.1"/>
</dbReference>
<dbReference type="Pfam" id="PF11977">
    <property type="entry name" value="RNase_Zc3h12a"/>
    <property type="match status" value="1"/>
</dbReference>
<dbReference type="KEGG" id="pret:103480378"/>
<dbReference type="Ensembl" id="ENSPRET00000014073.1">
    <property type="protein sequence ID" value="ENSPREP00000013929.1"/>
    <property type="gene ID" value="ENSPREG00000009460.1"/>
</dbReference>
<feature type="domain" description="N4BP1 UBA-like" evidence="6">
    <location>
        <begin position="335"/>
        <end position="378"/>
    </location>
</feature>
<feature type="compositionally biased region" description="Basic and acidic residues" evidence="2">
    <location>
        <begin position="550"/>
        <end position="564"/>
    </location>
</feature>
<dbReference type="Pfam" id="PF23052">
    <property type="entry name" value="KH_N4BP1_2nd"/>
    <property type="match status" value="1"/>
</dbReference>
<evidence type="ECO:0000259" key="8">
    <source>
        <dbReference type="Pfam" id="PF23255"/>
    </source>
</evidence>
<evidence type="ECO:0000313" key="10">
    <source>
        <dbReference type="Proteomes" id="UP000242638"/>
    </source>
</evidence>
<evidence type="ECO:0000259" key="3">
    <source>
        <dbReference type="Pfam" id="PF11977"/>
    </source>
</evidence>
<dbReference type="SUPFAM" id="SSF54791">
    <property type="entry name" value="Eukaryotic type KH-domain (KH-domain type I)"/>
    <property type="match status" value="1"/>
</dbReference>
<dbReference type="FunFam" id="3.40.50.11980:FF:000001">
    <property type="entry name" value="ZC3H12A isoform 1"/>
    <property type="match status" value="1"/>
</dbReference>
<evidence type="ECO:0000256" key="1">
    <source>
        <dbReference type="ARBA" id="ARBA00038274"/>
    </source>
</evidence>
<evidence type="ECO:0000259" key="6">
    <source>
        <dbReference type="Pfam" id="PF23053"/>
    </source>
</evidence>
<dbReference type="STRING" id="8081.ENSPREP00000013929"/>
<dbReference type="OMA" id="SCGYTEQ"/>
<dbReference type="Gene3D" id="3.40.50.11980">
    <property type="match status" value="1"/>
</dbReference>
<reference evidence="9" key="3">
    <citation type="submission" date="2025-09" db="UniProtKB">
        <authorList>
            <consortium name="Ensembl"/>
        </authorList>
    </citation>
    <scope>IDENTIFICATION</scope>
    <source>
        <strain evidence="9">Guanapo</strain>
    </source>
</reference>
<dbReference type="InterPro" id="IPR051101">
    <property type="entry name" value="ZC3H12/N4BP1_RNase_Reg"/>
</dbReference>
<dbReference type="InterPro" id="IPR056630">
    <property type="entry name" value="KH_N4BP1_2nd"/>
</dbReference>
<dbReference type="Pfam" id="PF23255">
    <property type="entry name" value="DUF7070"/>
    <property type="match status" value="1"/>
</dbReference>
<feature type="region of interest" description="Disordered" evidence="2">
    <location>
        <begin position="902"/>
        <end position="928"/>
    </location>
</feature>
<dbReference type="Pfam" id="PF23050">
    <property type="entry name" value="KH_N4BP1_1st"/>
    <property type="match status" value="1"/>
</dbReference>
<dbReference type="GO" id="GO:0036464">
    <property type="term" value="C:cytoplasmic ribonucleoprotein granule"/>
    <property type="evidence" value="ECO:0007669"/>
    <property type="project" value="TreeGrafter"/>
</dbReference>
<feature type="compositionally biased region" description="Basic and acidic residues" evidence="2">
    <location>
        <begin position="220"/>
        <end position="241"/>
    </location>
</feature>
<reference evidence="10" key="1">
    <citation type="submission" date="2013-11" db="EMBL/GenBank/DDBJ databases">
        <title>The genomic landscape of the Guanapo guppy.</title>
        <authorList>
            <person name="Kuenstner A."/>
            <person name="Dreyer C."/>
        </authorList>
    </citation>
    <scope>NUCLEOTIDE SEQUENCE</scope>
    <source>
        <strain evidence="10">Guanapo</strain>
    </source>
</reference>
<dbReference type="InterPro" id="IPR021869">
    <property type="entry name" value="RNase_Zc3h12_NYN"/>
</dbReference>
<dbReference type="Pfam" id="PF23054">
    <property type="entry name" value="UBA_N4BP1_C"/>
    <property type="match status" value="1"/>
</dbReference>
<dbReference type="InterPro" id="IPR055498">
    <property type="entry name" value="DUF7070"/>
</dbReference>
<dbReference type="Pfam" id="PF23053">
    <property type="entry name" value="UBA_N4BP1"/>
    <property type="match status" value="1"/>
</dbReference>
<dbReference type="Bgee" id="ENSPREG00000009460">
    <property type="expression patterns" value="Expressed in caudal fin and 1 other cell type or tissue"/>
</dbReference>
<dbReference type="InterPro" id="IPR036612">
    <property type="entry name" value="KH_dom_type_1_sf"/>
</dbReference>
<dbReference type="PANTHER" id="PTHR12876:SF28">
    <property type="entry name" value="PROTEIN KHNYN"/>
    <property type="match status" value="1"/>
</dbReference>
<proteinExistence type="inferred from homology"/>
<feature type="region of interest" description="Disordered" evidence="2">
    <location>
        <begin position="276"/>
        <end position="328"/>
    </location>
</feature>
<feature type="region of interest" description="Disordered" evidence="2">
    <location>
        <begin position="210"/>
        <end position="257"/>
    </location>
</feature>
<feature type="domain" description="N4BP1 first type I KH-domain" evidence="4">
    <location>
        <begin position="20"/>
        <end position="85"/>
    </location>
</feature>
<dbReference type="OrthoDB" id="392925at2759"/>
<evidence type="ECO:0000259" key="5">
    <source>
        <dbReference type="Pfam" id="PF23052"/>
    </source>
</evidence>
<dbReference type="RefSeq" id="XP_008433518.1">
    <property type="nucleotide sequence ID" value="XM_008435296.2"/>
</dbReference>
<evidence type="ECO:0000313" key="9">
    <source>
        <dbReference type="Ensembl" id="ENSPREP00000013929.1"/>
    </source>
</evidence>
<evidence type="ECO:0000256" key="2">
    <source>
        <dbReference type="SAM" id="MobiDB-lite"/>
    </source>
</evidence>
<feature type="domain" description="RNase NYN" evidence="3">
    <location>
        <begin position="731"/>
        <end position="883"/>
    </location>
</feature>
<dbReference type="InterPro" id="IPR056629">
    <property type="entry name" value="KH_N4BP1_1st"/>
</dbReference>
<feature type="compositionally biased region" description="Polar residues" evidence="2">
    <location>
        <begin position="565"/>
        <end position="601"/>
    </location>
</feature>
<dbReference type="InterPro" id="IPR056578">
    <property type="entry name" value="UBA_N4BP1_C"/>
</dbReference>
<dbReference type="AlphaFoldDB" id="A0A3P9NWI2"/>
<dbReference type="GeneTree" id="ENSGT00940000161519"/>
<feature type="region of interest" description="Disordered" evidence="2">
    <location>
        <begin position="372"/>
        <end position="434"/>
    </location>
</feature>
<evidence type="ECO:0000259" key="4">
    <source>
        <dbReference type="Pfam" id="PF23050"/>
    </source>
</evidence>
<dbReference type="GO" id="GO:0004521">
    <property type="term" value="F:RNA endonuclease activity"/>
    <property type="evidence" value="ECO:0007669"/>
    <property type="project" value="TreeGrafter"/>
</dbReference>
<dbReference type="GO" id="GO:0005634">
    <property type="term" value="C:nucleus"/>
    <property type="evidence" value="ECO:0007669"/>
    <property type="project" value="TreeGrafter"/>
</dbReference>
<feature type="compositionally biased region" description="Basic and acidic residues" evidence="2">
    <location>
        <begin position="285"/>
        <end position="295"/>
    </location>
</feature>
<dbReference type="Proteomes" id="UP000242638">
    <property type="component" value="Unassembled WGS sequence"/>
</dbReference>
<organism evidence="9 10">
    <name type="scientific">Poecilia reticulata</name>
    <name type="common">Guppy</name>
    <name type="synonym">Acanthophacelus reticulatus</name>
    <dbReference type="NCBI Taxonomy" id="8081"/>
    <lineage>
        <taxon>Eukaryota</taxon>
        <taxon>Metazoa</taxon>
        <taxon>Chordata</taxon>
        <taxon>Craniata</taxon>
        <taxon>Vertebrata</taxon>
        <taxon>Euteleostomi</taxon>
        <taxon>Actinopterygii</taxon>
        <taxon>Neopterygii</taxon>
        <taxon>Teleostei</taxon>
        <taxon>Neoteleostei</taxon>
        <taxon>Acanthomorphata</taxon>
        <taxon>Ovalentaria</taxon>
        <taxon>Atherinomorphae</taxon>
        <taxon>Cyprinodontiformes</taxon>
        <taxon>Poeciliidae</taxon>
        <taxon>Poeciliinae</taxon>
        <taxon>Poecilia</taxon>
    </lineage>
</organism>
<protein>
    <submittedName>
        <fullName evidence="9">KH and NYN domain containing</fullName>
    </submittedName>
</protein>
<dbReference type="GO" id="GO:0003729">
    <property type="term" value="F:mRNA binding"/>
    <property type="evidence" value="ECO:0007669"/>
    <property type="project" value="TreeGrafter"/>
</dbReference>
<dbReference type="RefSeq" id="XP_008433520.1">
    <property type="nucleotide sequence ID" value="XM_008435298.2"/>
</dbReference>
<comment type="similarity">
    <text evidence="1">Belongs to the N4BP1 family.</text>
</comment>
<sequence length="1015" mass="113443">MDGKRSSGGEGGSEDPEVEDEFACAGMLRGSLTSLHSTVERIFRVSFGIGADDLPNGNNGQIWLKLQGLSTDVKAAKLFVKGVVNQEVQQELSYPGPLHCIFCGARGLFLDSLIKNTSALIVVGSPGFLLVSGLAEPVVRAYSLIADLVARYEGTQSKRTEMGDRVLGESLDSRRAFKTLVEEWEDRHVLDLLVLPGTVKEILLDLVKESGLGSSPSPEPMRDDTVAKSHSDSRDDWDKASSSKKTLPDPFSDTDRWAEGKATTYDSAAKDPFLQDIFSPAGTRGKAEGAEERLLHSPQEVGEEEQLEKQATGVKAGEGRGDSEEPEWQLSMGNKEFWLLLKFFTAMGYTEDVVKRVLRKTGPKEASQILDLVQQEQDLSDREQNKCSGRSTKKQDGVILHQGKEQPCETEHKEDEDTEEAGRKIKHSNGDFEGLQVEGEELTIRNHKHSQGQGSEDVQEAEQQEDFVLGVMKKAAATCGYTEENVTKIYSMLAEGSTHQLLLELQKKESKETEGSKKEPREIQDVLVEKEEMNLGLAETETKREFFIHKEKRDPDEGQTKEPKWSTQLAESDLRTWSNKPKHLTPNQPISQLSQPSNTLRPHQDVLQDVKGPPMPTYASSLGPPLMTFHPNKQQGQTTYRPEPATFKQTHQTHINAPNSKRHAVISSKQEHQAQPNVFFTSDPPSTRARDKRSFISPSSSVVVTGEQRFLEGLQTPFQLKLTDKPGNLNLRAIVIDGSNVAMSHGLGHFFSCRGIALAVQHFWDRGHRHISALVPQWRQKNDPRIKEQHYMMDLQNLGLLSYTPSREVHGKRISSYDDRLILQLAQRTDGVIVTNDNLRDLSDESPVWRDIIKKRLLQYTFVGDLFMVPDDPLGRGGPHLDDFLRSEHRTPDAGNHSFAGLASTFPSTKPPRSQTEPLNFRDRTPGGAVDSLAFGGRGRSRRWEAESQHRQLGAGGHRMMVTPDRSPEETAHLREQLLNIFEGQDNMVTLVLQCHLAERDINVLSDLILQQQKD</sequence>
<feature type="region of interest" description="Disordered" evidence="2">
    <location>
        <begin position="550"/>
        <end position="601"/>
    </location>
</feature>
<dbReference type="GeneID" id="103480378"/>
<dbReference type="PANTHER" id="PTHR12876">
    <property type="entry name" value="N4BP1-RELATED"/>
    <property type="match status" value="1"/>
</dbReference>
<accession>A0A3P9NWI2</accession>
<name>A0A3P9NWI2_POERE</name>
<dbReference type="RefSeq" id="XP_008433522.1">
    <property type="nucleotide sequence ID" value="XM_008435300.2"/>
</dbReference>
<dbReference type="RefSeq" id="XP_008433517.1">
    <property type="nucleotide sequence ID" value="XM_008435295.2"/>
</dbReference>
<feature type="domain" description="DUF7070" evidence="8">
    <location>
        <begin position="463"/>
        <end position="511"/>
    </location>
</feature>